<dbReference type="OrthoDB" id="9782449at2"/>
<sequence length="219" mass="24216">MYKLIIFDWDGTLIDSAQRITQCMLRAAKDAGLAQPSASQIRELIGLGLPEMVEALFPGISPQSNQYFRTIYSHHFFDADQQPSPTFPHVRETLTALREASYSLAVATGKSRRGLDRGMQNTGLGEYFSASRCADETASKPHPQMLFELLEHYGVQASEALLVGDTSFDLQMAQAAGIDSTAVLYGVHGAERLEPFAPKAFFTSIRDIVHWLTETKEKG</sequence>
<dbReference type="InterPro" id="IPR036412">
    <property type="entry name" value="HAD-like_sf"/>
</dbReference>
<gene>
    <name evidence="1" type="ORF">C4K68_00365</name>
</gene>
<evidence type="ECO:0000313" key="2">
    <source>
        <dbReference type="Proteomes" id="UP000238196"/>
    </source>
</evidence>
<dbReference type="Pfam" id="PF13419">
    <property type="entry name" value="HAD_2"/>
    <property type="match status" value="1"/>
</dbReference>
<proteinExistence type="predicted"/>
<dbReference type="InterPro" id="IPR041492">
    <property type="entry name" value="HAD_2"/>
</dbReference>
<dbReference type="AlphaFoldDB" id="A0A2S5KX21"/>
<reference evidence="1 2" key="1">
    <citation type="submission" date="2018-02" db="EMBL/GenBank/DDBJ databases">
        <title>novel marine gammaproteobacteria from coastal saline agro ecosystem.</title>
        <authorList>
            <person name="Krishnan R."/>
            <person name="Ramesh Kumar N."/>
        </authorList>
    </citation>
    <scope>NUCLEOTIDE SEQUENCE [LARGE SCALE GENOMIC DNA]</scope>
    <source>
        <strain evidence="1 2">228</strain>
    </source>
</reference>
<comment type="caution">
    <text evidence="1">The sequence shown here is derived from an EMBL/GenBank/DDBJ whole genome shotgun (WGS) entry which is preliminary data.</text>
</comment>
<dbReference type="InterPro" id="IPR023198">
    <property type="entry name" value="PGP-like_dom2"/>
</dbReference>
<dbReference type="InterPro" id="IPR023214">
    <property type="entry name" value="HAD_sf"/>
</dbReference>
<dbReference type="NCBIfam" id="TIGR01549">
    <property type="entry name" value="HAD-SF-IA-v1"/>
    <property type="match status" value="1"/>
</dbReference>
<name>A0A2S5KX21_9PROT</name>
<dbReference type="GO" id="GO:0008967">
    <property type="term" value="F:phosphoglycolate phosphatase activity"/>
    <property type="evidence" value="ECO:0007669"/>
    <property type="project" value="TreeGrafter"/>
</dbReference>
<dbReference type="Gene3D" id="3.40.50.1000">
    <property type="entry name" value="HAD superfamily/HAD-like"/>
    <property type="match status" value="1"/>
</dbReference>
<accession>A0A2S5KX21</accession>
<dbReference type="InterPro" id="IPR006439">
    <property type="entry name" value="HAD-SF_hydro_IA"/>
</dbReference>
<dbReference type="SFLD" id="SFLDG01129">
    <property type="entry name" value="C1.5:_HAD__Beta-PGM__Phosphata"/>
    <property type="match status" value="1"/>
</dbReference>
<dbReference type="InterPro" id="IPR050155">
    <property type="entry name" value="HAD-like_hydrolase_sf"/>
</dbReference>
<protein>
    <submittedName>
        <fullName evidence="1">HAD family hydrolase</fullName>
    </submittedName>
</protein>
<dbReference type="EMBL" id="PRLP01000001">
    <property type="protein sequence ID" value="PPC79404.1"/>
    <property type="molecule type" value="Genomic_DNA"/>
</dbReference>
<keyword evidence="1" id="KW-0378">Hydrolase</keyword>
<organism evidence="1 2">
    <name type="scientific">Proteobacteria bacterium 228</name>
    <dbReference type="NCBI Taxonomy" id="2083153"/>
    <lineage>
        <taxon>Bacteria</taxon>
        <taxon>Pseudomonadati</taxon>
        <taxon>Pseudomonadota</taxon>
    </lineage>
</organism>
<dbReference type="SFLD" id="SFLDG01135">
    <property type="entry name" value="C1.5.6:_HAD__Beta-PGM__Phospha"/>
    <property type="match status" value="1"/>
</dbReference>
<dbReference type="SFLD" id="SFLDS00003">
    <property type="entry name" value="Haloacid_Dehalogenase"/>
    <property type="match status" value="1"/>
</dbReference>
<dbReference type="GO" id="GO:0005829">
    <property type="term" value="C:cytosol"/>
    <property type="evidence" value="ECO:0007669"/>
    <property type="project" value="TreeGrafter"/>
</dbReference>
<dbReference type="SUPFAM" id="SSF56784">
    <property type="entry name" value="HAD-like"/>
    <property type="match status" value="1"/>
</dbReference>
<dbReference type="Gene3D" id="1.10.150.240">
    <property type="entry name" value="Putative phosphatase, domain 2"/>
    <property type="match status" value="1"/>
</dbReference>
<dbReference type="Proteomes" id="UP000238196">
    <property type="component" value="Unassembled WGS sequence"/>
</dbReference>
<dbReference type="PANTHER" id="PTHR43434">
    <property type="entry name" value="PHOSPHOGLYCOLATE PHOSPHATASE"/>
    <property type="match status" value="1"/>
</dbReference>
<evidence type="ECO:0000313" key="1">
    <source>
        <dbReference type="EMBL" id="PPC79404.1"/>
    </source>
</evidence>
<dbReference type="PANTHER" id="PTHR43434:SF24">
    <property type="entry name" value="HYDROLASE-RELATED"/>
    <property type="match status" value="1"/>
</dbReference>
<dbReference type="GO" id="GO:0006281">
    <property type="term" value="P:DNA repair"/>
    <property type="evidence" value="ECO:0007669"/>
    <property type="project" value="TreeGrafter"/>
</dbReference>